<evidence type="ECO:0000256" key="5">
    <source>
        <dbReference type="ARBA" id="ARBA00012213"/>
    </source>
</evidence>
<dbReference type="InterPro" id="IPR036704">
    <property type="entry name" value="RraA/RraA-like_sf"/>
</dbReference>
<evidence type="ECO:0000313" key="17">
    <source>
        <dbReference type="Proteomes" id="UP001321249"/>
    </source>
</evidence>
<proteinExistence type="inferred from homology"/>
<dbReference type="InterPro" id="IPR005493">
    <property type="entry name" value="RraA/RraA-like"/>
</dbReference>
<protein>
    <recommendedName>
        <fullName evidence="7">Putative 4-hydroxy-4-methyl-2-oxoglutarate aldolase</fullName>
        <ecNumber evidence="6">4.1.1.112</ecNumber>
        <ecNumber evidence="5">4.1.3.17</ecNumber>
    </recommendedName>
    <alternativeName>
        <fullName evidence="11">Oxaloacetate decarboxylase</fullName>
    </alternativeName>
    <alternativeName>
        <fullName evidence="9">Regulator of ribonuclease activity homolog</fullName>
    </alternativeName>
    <alternativeName>
        <fullName evidence="10">RraA-like protein</fullName>
    </alternativeName>
</protein>
<organism evidence="15 16">
    <name type="scientific">Candidatus Lucifugimonas marina</name>
    <dbReference type="NCBI Taxonomy" id="3038979"/>
    <lineage>
        <taxon>Bacteria</taxon>
        <taxon>Bacillati</taxon>
        <taxon>Chloroflexota</taxon>
        <taxon>Dehalococcoidia</taxon>
        <taxon>SAR202 cluster</taxon>
        <taxon>Candidatus Lucifugimonadales</taxon>
        <taxon>Candidatus Lucifugimonadaceae</taxon>
        <taxon>Candidatus Lucifugimonas</taxon>
    </lineage>
</organism>
<dbReference type="AlphaFoldDB" id="A0AAJ6CUS3"/>
<dbReference type="PANTHER" id="PTHR33254">
    <property type="entry name" value="4-HYDROXY-4-METHYL-2-OXOGLUTARATE ALDOLASE 3-RELATED"/>
    <property type="match status" value="1"/>
</dbReference>
<evidence type="ECO:0000313" key="16">
    <source>
        <dbReference type="Proteomes" id="UP001219901"/>
    </source>
</evidence>
<dbReference type="Proteomes" id="UP001219901">
    <property type="component" value="Chromosome"/>
</dbReference>
<comment type="catalytic activity">
    <reaction evidence="1">
        <text>4-hydroxy-4-methyl-2-oxoglutarate = 2 pyruvate</text>
        <dbReference type="Rhea" id="RHEA:22748"/>
        <dbReference type="ChEBI" id="CHEBI:15361"/>
        <dbReference type="ChEBI" id="CHEBI:58276"/>
        <dbReference type="EC" id="4.1.3.17"/>
    </reaction>
</comment>
<dbReference type="GO" id="GO:0008948">
    <property type="term" value="F:oxaloacetate decarboxylase activity"/>
    <property type="evidence" value="ECO:0007669"/>
    <property type="project" value="UniProtKB-EC"/>
</dbReference>
<dbReference type="RefSeq" id="WP_342822376.1">
    <property type="nucleotide sequence ID" value="NZ_CP046146.1"/>
</dbReference>
<evidence type="ECO:0000256" key="6">
    <source>
        <dbReference type="ARBA" id="ARBA00012947"/>
    </source>
</evidence>
<dbReference type="GO" id="GO:0046872">
    <property type="term" value="F:metal ion binding"/>
    <property type="evidence" value="ECO:0007669"/>
    <property type="project" value="UniProtKB-KW"/>
</dbReference>
<evidence type="ECO:0000256" key="2">
    <source>
        <dbReference type="ARBA" id="ARBA00001968"/>
    </source>
</evidence>
<comment type="cofactor">
    <cofactor evidence="2">
        <name>a divalent metal cation</name>
        <dbReference type="ChEBI" id="CHEBI:60240"/>
    </cofactor>
</comment>
<evidence type="ECO:0000256" key="1">
    <source>
        <dbReference type="ARBA" id="ARBA00001342"/>
    </source>
</evidence>
<dbReference type="SUPFAM" id="SSF89562">
    <property type="entry name" value="RraA-like"/>
    <property type="match status" value="1"/>
</dbReference>
<evidence type="ECO:0000256" key="9">
    <source>
        <dbReference type="ARBA" id="ARBA00029596"/>
    </source>
</evidence>
<dbReference type="EMBL" id="CP046147">
    <property type="protein sequence ID" value="WFG39065.1"/>
    <property type="molecule type" value="Genomic_DNA"/>
</dbReference>
<dbReference type="Gene3D" id="3.50.30.40">
    <property type="entry name" value="Ribonuclease E inhibitor RraA/RraA-like"/>
    <property type="match status" value="1"/>
</dbReference>
<feature type="binding site" evidence="13">
    <location>
        <position position="129"/>
    </location>
    <ligand>
        <name>substrate</name>
    </ligand>
</feature>
<evidence type="ECO:0000256" key="13">
    <source>
        <dbReference type="PIRSR" id="PIRSR605493-1"/>
    </source>
</evidence>
<feature type="binding site" evidence="13">
    <location>
        <position position="130"/>
    </location>
    <ligand>
        <name>Mg(2+)</name>
        <dbReference type="ChEBI" id="CHEBI:18420"/>
    </ligand>
</feature>
<evidence type="ECO:0000256" key="8">
    <source>
        <dbReference type="ARBA" id="ARBA00025046"/>
    </source>
</evidence>
<evidence type="ECO:0000256" key="7">
    <source>
        <dbReference type="ARBA" id="ARBA00016549"/>
    </source>
</evidence>
<dbReference type="EC" id="4.1.3.17" evidence="5"/>
<reference evidence="16 17" key="1">
    <citation type="submission" date="2019-11" db="EMBL/GenBank/DDBJ databases">
        <authorList>
            <person name="Cho J.-C."/>
        </authorList>
    </citation>
    <scope>NUCLEOTIDE SEQUENCE [LARGE SCALE GENOMIC DNA]</scope>
    <source>
        <strain evidence="15 16">JH1073</strain>
        <strain evidence="14 17">JH702</strain>
    </source>
</reference>
<evidence type="ECO:0000313" key="14">
    <source>
        <dbReference type="EMBL" id="MDG0866216.1"/>
    </source>
</evidence>
<dbReference type="Proteomes" id="UP001321249">
    <property type="component" value="Unassembled WGS sequence"/>
</dbReference>
<evidence type="ECO:0000256" key="3">
    <source>
        <dbReference type="ARBA" id="ARBA00008621"/>
    </source>
</evidence>
<dbReference type="Pfam" id="PF03737">
    <property type="entry name" value="RraA-like"/>
    <property type="match status" value="1"/>
</dbReference>
<sequence length="228" mass="24293">MKTVDQSILDTLAEYDSATVQNAGILVRGYIHADDDYTDPRMHEYVSPGEKPAVGYALTSTWTPISAGDDNGYARTDYFDSIANANAPVIVVQQDIDNPSGRGAIIGDGMAFQMAALGAVGALVEGNARDIPGIQQAGLPLWATGRVPGHGPFNMIEHEIPVTVASLKINPGDILVCDADGATRVSVDEAADVAKMCAEVRAKEGALHKFFSVPNFTPAMWEEWKSKS</sequence>
<reference evidence="16" key="3">
    <citation type="submission" date="2023-06" db="EMBL/GenBank/DDBJ databases">
        <title>Pangenomics reveal diversification of enzyme families and niche specialization in globally abundant SAR202 bacteria.</title>
        <authorList>
            <person name="Saw J.H.W."/>
        </authorList>
    </citation>
    <scope>NUCLEOTIDE SEQUENCE [LARGE SCALE GENOMIC DNA]</scope>
    <source>
        <strain evidence="16">JH1073</strain>
    </source>
</reference>
<feature type="binding site" evidence="13">
    <location>
        <begin position="107"/>
        <end position="110"/>
    </location>
    <ligand>
        <name>substrate</name>
    </ligand>
</feature>
<evidence type="ECO:0000313" key="15">
    <source>
        <dbReference type="EMBL" id="WFG39065.1"/>
    </source>
</evidence>
<keyword evidence="13" id="KW-0479">Metal-binding</keyword>
<evidence type="ECO:0000256" key="4">
    <source>
        <dbReference type="ARBA" id="ARBA00011233"/>
    </source>
</evidence>
<keyword evidence="16" id="KW-1185">Reference proteome</keyword>
<dbReference type="EC" id="4.1.1.112" evidence="6"/>
<comment type="cofactor">
    <cofactor evidence="13">
        <name>Mg(2+)</name>
        <dbReference type="ChEBI" id="CHEBI:18420"/>
    </cofactor>
</comment>
<dbReference type="EMBL" id="WMBE01000001">
    <property type="protein sequence ID" value="MDG0866216.1"/>
    <property type="molecule type" value="Genomic_DNA"/>
</dbReference>
<evidence type="ECO:0000256" key="10">
    <source>
        <dbReference type="ARBA" id="ARBA00030169"/>
    </source>
</evidence>
<name>A0AAJ6CUS3_9CHLR</name>
<evidence type="ECO:0000256" key="11">
    <source>
        <dbReference type="ARBA" id="ARBA00032305"/>
    </source>
</evidence>
<accession>A0AAJ6CUS3</accession>
<comment type="similarity">
    <text evidence="3">Belongs to the class II aldolase/RraA-like family.</text>
</comment>
<comment type="function">
    <text evidence="8">Catalyzes the aldol cleavage of 4-hydroxy-4-methyl-2-oxoglutarate (HMG) into 2 molecules of pyruvate. Also contains a secondary oxaloacetate (OAA) decarboxylase activity due to the common pyruvate enolate transition state formed following C-C bond cleavage in the retro-aldol and decarboxylation reactions.</text>
</comment>
<comment type="catalytic activity">
    <reaction evidence="12">
        <text>oxaloacetate + H(+) = pyruvate + CO2</text>
        <dbReference type="Rhea" id="RHEA:15641"/>
        <dbReference type="ChEBI" id="CHEBI:15361"/>
        <dbReference type="ChEBI" id="CHEBI:15378"/>
        <dbReference type="ChEBI" id="CHEBI:16452"/>
        <dbReference type="ChEBI" id="CHEBI:16526"/>
        <dbReference type="EC" id="4.1.1.112"/>
    </reaction>
</comment>
<keyword evidence="13" id="KW-0460">Magnesium</keyword>
<dbReference type="PANTHER" id="PTHR33254:SF4">
    <property type="entry name" value="4-HYDROXY-4-METHYL-2-OXOGLUTARATE ALDOLASE 3-RELATED"/>
    <property type="match status" value="1"/>
</dbReference>
<comment type="subunit">
    <text evidence="4">Homotrimer.</text>
</comment>
<evidence type="ECO:0000256" key="12">
    <source>
        <dbReference type="ARBA" id="ARBA00047973"/>
    </source>
</evidence>
<gene>
    <name evidence="14" type="ORF">GKO46_03915</name>
    <name evidence="15" type="ORF">GKO48_05345</name>
</gene>
<dbReference type="GO" id="GO:0047443">
    <property type="term" value="F:4-hydroxy-4-methyl-2-oxoglutarate aldolase activity"/>
    <property type="evidence" value="ECO:0007669"/>
    <property type="project" value="UniProtKB-EC"/>
</dbReference>
<reference evidence="15" key="2">
    <citation type="journal article" date="2023" name="Nat. Commun.">
        <title>Cultivation of marine bacteria of the SAR202 clade.</title>
        <authorList>
            <person name="Lim Y."/>
            <person name="Seo J.H."/>
            <person name="Giovannoni S.J."/>
            <person name="Kang I."/>
            <person name="Cho J.C."/>
        </authorList>
    </citation>
    <scope>NUCLEOTIDE SEQUENCE</scope>
    <source>
        <strain evidence="15">JH1073</strain>
    </source>
</reference>